<feature type="domain" description="AAA+ ATPase" evidence="5">
    <location>
        <begin position="376"/>
        <end position="543"/>
    </location>
</feature>
<evidence type="ECO:0000313" key="8">
    <source>
        <dbReference type="Proteomes" id="UP000471031"/>
    </source>
</evidence>
<accession>A0A845LB55</accession>
<feature type="domain" description="Clp ATPase C-terminal" evidence="6">
    <location>
        <begin position="558"/>
        <end position="651"/>
    </location>
</feature>
<dbReference type="RefSeq" id="WP_161260493.1">
    <property type="nucleotide sequence ID" value="NZ_JAFBDC010000002.1"/>
</dbReference>
<evidence type="ECO:0000313" key="7">
    <source>
        <dbReference type="EMBL" id="MZP41899.1"/>
    </source>
</evidence>
<protein>
    <submittedName>
        <fullName evidence="7">AAA domain-containing protein</fullName>
    </submittedName>
</protein>
<dbReference type="GO" id="GO:0005737">
    <property type="term" value="C:cytoplasm"/>
    <property type="evidence" value="ECO:0007669"/>
    <property type="project" value="TreeGrafter"/>
</dbReference>
<organism evidence="7 8">
    <name type="scientific">Heliomicrobium gestii</name>
    <name type="common">Heliobacterium gestii</name>
    <dbReference type="NCBI Taxonomy" id="2699"/>
    <lineage>
        <taxon>Bacteria</taxon>
        <taxon>Bacillati</taxon>
        <taxon>Bacillota</taxon>
        <taxon>Clostridia</taxon>
        <taxon>Eubacteriales</taxon>
        <taxon>Heliobacteriaceae</taxon>
        <taxon>Heliomicrobium</taxon>
    </lineage>
</organism>
<keyword evidence="3" id="KW-0143">Chaperone</keyword>
<dbReference type="AlphaFoldDB" id="A0A845LB55"/>
<keyword evidence="1" id="KW-0547">Nucleotide-binding</keyword>
<dbReference type="PRINTS" id="PR00300">
    <property type="entry name" value="CLPPROTEASEA"/>
</dbReference>
<name>A0A845LB55_HELGE</name>
<reference evidence="7 8" key="1">
    <citation type="submission" date="2020-01" db="EMBL/GenBank/DDBJ databases">
        <title>Whole genome sequence of Heliobacterium gestii DSM 11169.</title>
        <authorList>
            <person name="Kyndt J.A."/>
            <person name="Meyer T.E."/>
        </authorList>
    </citation>
    <scope>NUCLEOTIDE SEQUENCE [LARGE SCALE GENOMIC DNA]</scope>
    <source>
        <strain evidence="7 8">DSM 11169</strain>
    </source>
</reference>
<dbReference type="PANTHER" id="PTHR11638">
    <property type="entry name" value="ATP-DEPENDENT CLP PROTEASE"/>
    <property type="match status" value="1"/>
</dbReference>
<dbReference type="Pfam" id="PF10431">
    <property type="entry name" value="ClpB_D2-small"/>
    <property type="match status" value="1"/>
</dbReference>
<dbReference type="InterPro" id="IPR050130">
    <property type="entry name" value="ClpA_ClpB"/>
</dbReference>
<evidence type="ECO:0000259" key="5">
    <source>
        <dbReference type="SMART" id="SM00382"/>
    </source>
</evidence>
<evidence type="ECO:0000256" key="2">
    <source>
        <dbReference type="ARBA" id="ARBA00022840"/>
    </source>
</evidence>
<dbReference type="Gene3D" id="3.40.50.300">
    <property type="entry name" value="P-loop containing nucleotide triphosphate hydrolases"/>
    <property type="match status" value="1"/>
</dbReference>
<dbReference type="Pfam" id="PF07724">
    <property type="entry name" value="AAA_2"/>
    <property type="match status" value="1"/>
</dbReference>
<feature type="compositionally biased region" description="Low complexity" evidence="4">
    <location>
        <begin position="108"/>
        <end position="124"/>
    </location>
</feature>
<evidence type="ECO:0000256" key="1">
    <source>
        <dbReference type="ARBA" id="ARBA00022741"/>
    </source>
</evidence>
<dbReference type="InterPro" id="IPR027417">
    <property type="entry name" value="P-loop_NTPase"/>
</dbReference>
<dbReference type="SMART" id="SM01086">
    <property type="entry name" value="ClpB_D2-small"/>
    <property type="match status" value="1"/>
</dbReference>
<dbReference type="SMART" id="SM00382">
    <property type="entry name" value="AAA"/>
    <property type="match status" value="1"/>
</dbReference>
<dbReference type="GO" id="GO:0005524">
    <property type="term" value="F:ATP binding"/>
    <property type="evidence" value="ECO:0007669"/>
    <property type="project" value="UniProtKB-KW"/>
</dbReference>
<keyword evidence="8" id="KW-1185">Reference proteome</keyword>
<keyword evidence="2" id="KW-0067">ATP-binding</keyword>
<dbReference type="InterPro" id="IPR003959">
    <property type="entry name" value="ATPase_AAA_core"/>
</dbReference>
<dbReference type="Gene3D" id="1.10.8.60">
    <property type="match status" value="1"/>
</dbReference>
<dbReference type="InterPro" id="IPR019489">
    <property type="entry name" value="Clp_ATPase_C"/>
</dbReference>
<dbReference type="OrthoDB" id="9803641at2"/>
<dbReference type="InterPro" id="IPR001270">
    <property type="entry name" value="ClpA/B"/>
</dbReference>
<evidence type="ECO:0000256" key="3">
    <source>
        <dbReference type="ARBA" id="ARBA00023186"/>
    </source>
</evidence>
<dbReference type="CDD" id="cd19499">
    <property type="entry name" value="RecA-like_ClpB_Hsp104-like"/>
    <property type="match status" value="1"/>
</dbReference>
<feature type="region of interest" description="Disordered" evidence="4">
    <location>
        <begin position="98"/>
        <end position="142"/>
    </location>
</feature>
<sequence length="663" mass="74701">MAENRLAKWHRELDRFRAFKTTFIIEGNIYDIHAYPTPTGEGLRWDLLKLDRYLYNYLMANGYGAVVYYDHIDGFSNEFSPAMVDDFLCLAGEKRLHMPGNVSPRPPSSTSSLSTPSSAMSPVSTSPPPAESAPPSDSKPKKYAATLDRATELIRLAMDNREQPLAIILNLASRYIDSPEHLSEEERQVYSRLLLTALKPRQVKARNADRPVNNLLFLIVSKTNDVPVWFYHDNPFVKTICIGKPDKSSRRRFIDGQWKFFAEAETLSDHELEKFKERFIDLTEGMKNLELNGLKLLCRQEGIPVSRIQDAISLYKYGLKENPWDELSREKLCDAEGFICRRVKGQDYAVQQTLDIIKRAVGGLSGLQHSSGSSKPKGILFFAGPTGTGKTELAKTLAQLLFGDESACIRFDMSEYQQSHADQKLLGAPPGYVGYEAGGQLTNAVRERPFSILLFDEIEKAHGSILDKFLQILEDGRMTDGRGETVYFSESIIIFTSNLGNYRKDEMGNRQLNISPEMTYGEIRQRSLASIKEYFVLELGRPEIMNRIGNNFVVFDYIRSDVAEQIMDSQLKKIAGNLREHRGIDVVIEGEARAGLLALALGNLENGGRGIGNVVEKYLINPLSRCLFDRQVGRGATVRIRRLFEENDIVHLDSAVESAAETR</sequence>
<dbReference type="Proteomes" id="UP000471031">
    <property type="component" value="Unassembled WGS sequence"/>
</dbReference>
<dbReference type="EMBL" id="WXEX01000002">
    <property type="protein sequence ID" value="MZP41899.1"/>
    <property type="molecule type" value="Genomic_DNA"/>
</dbReference>
<evidence type="ECO:0000259" key="6">
    <source>
        <dbReference type="SMART" id="SM01086"/>
    </source>
</evidence>
<dbReference type="SUPFAM" id="SSF52540">
    <property type="entry name" value="P-loop containing nucleoside triphosphate hydrolases"/>
    <property type="match status" value="1"/>
</dbReference>
<dbReference type="InterPro" id="IPR003593">
    <property type="entry name" value="AAA+_ATPase"/>
</dbReference>
<dbReference type="GO" id="GO:0034605">
    <property type="term" value="P:cellular response to heat"/>
    <property type="evidence" value="ECO:0007669"/>
    <property type="project" value="TreeGrafter"/>
</dbReference>
<dbReference type="GO" id="GO:0016887">
    <property type="term" value="F:ATP hydrolysis activity"/>
    <property type="evidence" value="ECO:0007669"/>
    <property type="project" value="InterPro"/>
</dbReference>
<dbReference type="PANTHER" id="PTHR11638:SF18">
    <property type="entry name" value="HEAT SHOCK PROTEIN 104"/>
    <property type="match status" value="1"/>
</dbReference>
<evidence type="ECO:0000256" key="4">
    <source>
        <dbReference type="SAM" id="MobiDB-lite"/>
    </source>
</evidence>
<proteinExistence type="predicted"/>
<gene>
    <name evidence="7" type="ORF">GTO89_02480</name>
</gene>
<comment type="caution">
    <text evidence="7">The sequence shown here is derived from an EMBL/GenBank/DDBJ whole genome shotgun (WGS) entry which is preliminary data.</text>
</comment>